<sequence length="305" mass="33492">MVPRFSIVIPAFNAEMTLTETLQSLLAQTWNDWEALIVDDGSTDGTRAIAELYAANDYRFRVVTNTGRGPSAARNLALGETRGSLIAFLDADDTWASCKLADMARVMQDPSIDAAFARIAFFDDAGSRTISKVGHADLTVPDLLGENPVCTMSNIVVRRSAFRATRGFDTRLVHNEDLEWLIRLVATSHRVIPVDKVLVHYRTTPSGLSSNLDAMRRGRQAALETALSHGYKSSSADEAIHLRYLARRALRTDAPPREALRLAFAGARMSPAGFFSDLRRGLMTFAGALVAPILPLRARRALFSN</sequence>
<dbReference type="InterPro" id="IPR029044">
    <property type="entry name" value="Nucleotide-diphossugar_trans"/>
</dbReference>
<evidence type="ECO:0000313" key="2">
    <source>
        <dbReference type="EMBL" id="ETX11204.1"/>
    </source>
</evidence>
<dbReference type="RefSeq" id="WP_037267279.1">
    <property type="nucleotide sequence ID" value="NZ_JALZ01000074.1"/>
</dbReference>
<evidence type="ECO:0000313" key="3">
    <source>
        <dbReference type="Proteomes" id="UP000022447"/>
    </source>
</evidence>
<dbReference type="EMBL" id="JALZ01000074">
    <property type="protein sequence ID" value="ETX11204.1"/>
    <property type="molecule type" value="Genomic_DNA"/>
</dbReference>
<protein>
    <recommendedName>
        <fullName evidence="1">Glycosyltransferase 2-like domain-containing protein</fullName>
    </recommendedName>
</protein>
<evidence type="ECO:0000259" key="1">
    <source>
        <dbReference type="Pfam" id="PF00535"/>
    </source>
</evidence>
<keyword evidence="3" id="KW-1185">Reference proteome</keyword>
<dbReference type="Gene3D" id="3.90.550.10">
    <property type="entry name" value="Spore Coat Polysaccharide Biosynthesis Protein SpsA, Chain A"/>
    <property type="match status" value="1"/>
</dbReference>
<dbReference type="Pfam" id="PF00535">
    <property type="entry name" value="Glycos_transf_2"/>
    <property type="match status" value="1"/>
</dbReference>
<dbReference type="InterPro" id="IPR050834">
    <property type="entry name" value="Glycosyltransf_2"/>
</dbReference>
<dbReference type="PANTHER" id="PTHR43685">
    <property type="entry name" value="GLYCOSYLTRANSFERASE"/>
    <property type="match status" value="1"/>
</dbReference>
<accession>X7E564</accession>
<dbReference type="PANTHER" id="PTHR43685:SF2">
    <property type="entry name" value="GLYCOSYLTRANSFERASE 2-LIKE DOMAIN-CONTAINING PROTEIN"/>
    <property type="match status" value="1"/>
</dbReference>
<proteinExistence type="predicted"/>
<dbReference type="Proteomes" id="UP000022447">
    <property type="component" value="Unassembled WGS sequence"/>
</dbReference>
<comment type="caution">
    <text evidence="2">The sequence shown here is derived from an EMBL/GenBank/DDBJ whole genome shotgun (WGS) entry which is preliminary data.</text>
</comment>
<dbReference type="InterPro" id="IPR001173">
    <property type="entry name" value="Glyco_trans_2-like"/>
</dbReference>
<dbReference type="PATRIC" id="fig|1449350.3.peg.4205"/>
<feature type="domain" description="Glycosyltransferase 2-like" evidence="1">
    <location>
        <begin position="6"/>
        <end position="163"/>
    </location>
</feature>
<name>X7E564_9RHOB</name>
<dbReference type="STRING" id="1449350.OCH239_20205"/>
<dbReference type="SUPFAM" id="SSF53448">
    <property type="entry name" value="Nucleotide-diphospho-sugar transferases"/>
    <property type="match status" value="1"/>
</dbReference>
<dbReference type="OrthoDB" id="5291101at2"/>
<dbReference type="eggNOG" id="COG1216">
    <property type="taxonomic scope" value="Bacteria"/>
</dbReference>
<gene>
    <name evidence="2" type="ORF">OCH239_20205</name>
</gene>
<organism evidence="2 3">
    <name type="scientific">Roseivivax halodurans JCM 10272</name>
    <dbReference type="NCBI Taxonomy" id="1449350"/>
    <lineage>
        <taxon>Bacteria</taxon>
        <taxon>Pseudomonadati</taxon>
        <taxon>Pseudomonadota</taxon>
        <taxon>Alphaproteobacteria</taxon>
        <taxon>Rhodobacterales</taxon>
        <taxon>Roseobacteraceae</taxon>
        <taxon>Roseivivax</taxon>
    </lineage>
</organism>
<dbReference type="AlphaFoldDB" id="X7E564"/>
<reference evidence="2 3" key="1">
    <citation type="submission" date="2014-01" db="EMBL/GenBank/DDBJ databases">
        <title>Roseivivax halodurans JCM 10272 Genome Sequencing.</title>
        <authorList>
            <person name="Lai Q."/>
            <person name="Li G."/>
            <person name="Shao Z."/>
        </authorList>
    </citation>
    <scope>NUCLEOTIDE SEQUENCE [LARGE SCALE GENOMIC DNA]</scope>
    <source>
        <strain evidence="2 3">JCM 10272</strain>
    </source>
</reference>